<dbReference type="InterPro" id="IPR035959">
    <property type="entry name" value="RutC-like_sf"/>
</dbReference>
<dbReference type="CDD" id="cd00448">
    <property type="entry name" value="YjgF_YER057c_UK114_family"/>
    <property type="match status" value="1"/>
</dbReference>
<evidence type="ECO:0000313" key="4">
    <source>
        <dbReference type="EMBL" id="UPV77178.1"/>
    </source>
</evidence>
<dbReference type="AlphaFoldDB" id="A0A8U0I1W4"/>
<dbReference type="GO" id="GO:0019239">
    <property type="term" value="F:deaminase activity"/>
    <property type="evidence" value="ECO:0007669"/>
    <property type="project" value="TreeGrafter"/>
</dbReference>
<geneLocation type="plasmid" evidence="4 5">
    <name>unnamed4</name>
</geneLocation>
<reference evidence="4 5" key="1">
    <citation type="submission" date="2022-04" db="EMBL/GenBank/DDBJ databases">
        <title>Diverse halophilic archaea isolated from saline environments.</title>
        <authorList>
            <person name="Cui H.-L."/>
        </authorList>
    </citation>
    <scope>NUCLEOTIDE SEQUENCE [LARGE SCALE GENOMIC DNA]</scope>
    <source>
        <strain evidence="4 5">XZYJT49</strain>
        <plasmid evidence="4 5">unnamed4</plasmid>
    </source>
</reference>
<name>A0A8U0I1W4_9EURY</name>
<dbReference type="Gene3D" id="3.30.1330.40">
    <property type="entry name" value="RutC-like"/>
    <property type="match status" value="1"/>
</dbReference>
<dbReference type="SUPFAM" id="SSF55298">
    <property type="entry name" value="YjgF-like"/>
    <property type="match status" value="1"/>
</dbReference>
<dbReference type="PANTHER" id="PTHR11803:SF58">
    <property type="entry name" value="PROTEIN HMF1-RELATED"/>
    <property type="match status" value="1"/>
</dbReference>
<dbReference type="InterPro" id="IPR006175">
    <property type="entry name" value="YjgF/YER057c/UK114"/>
</dbReference>
<dbReference type="RefSeq" id="WP_248653202.1">
    <property type="nucleotide sequence ID" value="NZ_CP096663.1"/>
</dbReference>
<accession>A0A8U0I1W4</accession>
<dbReference type="GO" id="GO:0005829">
    <property type="term" value="C:cytosol"/>
    <property type="evidence" value="ECO:0007669"/>
    <property type="project" value="TreeGrafter"/>
</dbReference>
<evidence type="ECO:0000256" key="3">
    <source>
        <dbReference type="SAM" id="MobiDB-lite"/>
    </source>
</evidence>
<gene>
    <name evidence="4" type="ORF">M0R89_22660</name>
</gene>
<dbReference type="Proteomes" id="UP000830729">
    <property type="component" value="Plasmid unnamed4"/>
</dbReference>
<dbReference type="GeneID" id="73047400"/>
<organism evidence="4 5">
    <name type="scientific">Halorussus limi</name>
    <dbReference type="NCBI Taxonomy" id="2938695"/>
    <lineage>
        <taxon>Archaea</taxon>
        <taxon>Methanobacteriati</taxon>
        <taxon>Methanobacteriota</taxon>
        <taxon>Stenosarchaea group</taxon>
        <taxon>Halobacteria</taxon>
        <taxon>Halobacteriales</taxon>
        <taxon>Haladaptataceae</taxon>
        <taxon>Halorussus</taxon>
    </lineage>
</organism>
<evidence type="ECO:0000256" key="2">
    <source>
        <dbReference type="SAM" id="Coils"/>
    </source>
</evidence>
<proteinExistence type="inferred from homology"/>
<comment type="similarity">
    <text evidence="1">Belongs to the RutC family.</text>
</comment>
<keyword evidence="4" id="KW-0614">Plasmid</keyword>
<dbReference type="PANTHER" id="PTHR11803">
    <property type="entry name" value="2-IMINOBUTANOATE/2-IMINOPROPANOATE DEAMINASE RIDA"/>
    <property type="match status" value="1"/>
</dbReference>
<sequence length="139" mass="15590">MESNSRGDAQLARASMTSRKQRDGTEFIAGYGKKTGESDLLFIEGQLPEDGDRVMSDEPPTRQLERCLQNLESQLERHSREMNDVLQLTLYLAEMDAYEQVNDTYEQYFDETYPARTTVGVCELLGGAAVTVDAVVAIE</sequence>
<evidence type="ECO:0000313" key="5">
    <source>
        <dbReference type="Proteomes" id="UP000830729"/>
    </source>
</evidence>
<dbReference type="KEGG" id="halx:M0R89_22660"/>
<keyword evidence="2" id="KW-0175">Coiled coil</keyword>
<feature type="region of interest" description="Disordered" evidence="3">
    <location>
        <begin position="1"/>
        <end position="31"/>
    </location>
</feature>
<protein>
    <submittedName>
        <fullName evidence="4">RidA family protein</fullName>
    </submittedName>
</protein>
<dbReference type="EMBL" id="CP096663">
    <property type="protein sequence ID" value="UPV77178.1"/>
    <property type="molecule type" value="Genomic_DNA"/>
</dbReference>
<keyword evidence="5" id="KW-1185">Reference proteome</keyword>
<dbReference type="Pfam" id="PF01042">
    <property type="entry name" value="Ribonuc_L-PSP"/>
    <property type="match status" value="1"/>
</dbReference>
<evidence type="ECO:0000256" key="1">
    <source>
        <dbReference type="ARBA" id="ARBA00010552"/>
    </source>
</evidence>
<feature type="coiled-coil region" evidence="2">
    <location>
        <begin position="61"/>
        <end position="88"/>
    </location>
</feature>